<evidence type="ECO:0000256" key="1">
    <source>
        <dbReference type="ARBA" id="ARBA00022490"/>
    </source>
</evidence>
<evidence type="ECO:0000313" key="9">
    <source>
        <dbReference type="Proteomes" id="UP000627166"/>
    </source>
</evidence>
<comment type="caution">
    <text evidence="8">The sequence shown here is derived from an EMBL/GenBank/DDBJ whole genome shotgun (WGS) entry which is preliminary data.</text>
</comment>
<dbReference type="NCBIfam" id="TIGR02895">
    <property type="entry name" value="spore_sigI"/>
    <property type="match status" value="1"/>
</dbReference>
<keyword evidence="3 6" id="KW-0731">Sigma factor</keyword>
<comment type="subunit">
    <text evidence="6">Interacts with RsgI.</text>
</comment>
<keyword evidence="5 6" id="KW-0804">Transcription</keyword>
<dbReference type="Pfam" id="PF04542">
    <property type="entry name" value="Sigma70_r2"/>
    <property type="match status" value="1"/>
</dbReference>
<feature type="short sequence motif" description="Polymerase core binding" evidence="6">
    <location>
        <begin position="58"/>
        <end position="71"/>
    </location>
</feature>
<sequence>MARLLSIFNKEKTLEQRVKDIQKGNENDKNNLIEEYIPFIKKVISNELGQYVDIENNDAFSIGLIAFDEAIKRYNEKRGNFLTFASVVIKSRLIDYLRSCARKPKEIYISELKCDDESYGYNENIIALDSFEKRVEIRYDITALVKEMKNYGVSLEDLIKESPKHKDTRVTAISIGRYIFENDYLKEKFLKTRNLPVNDLTRQLCVSKKVLKRSRKFIIAIVLILNSDLDTLKEYIFYSKGCELNGLQRHCDGDLS</sequence>
<keyword evidence="2 6" id="KW-0805">Transcription regulation</keyword>
<feature type="DNA-binding region" description="H-T-H motif" evidence="6">
    <location>
        <begin position="197"/>
        <end position="216"/>
    </location>
</feature>
<protein>
    <recommendedName>
        <fullName evidence="6">RNA polymerase sigma factor SigI</fullName>
    </recommendedName>
</protein>
<dbReference type="Gene3D" id="1.10.1740.10">
    <property type="match status" value="1"/>
</dbReference>
<reference evidence="8 9" key="1">
    <citation type="submission" date="2020-08" db="EMBL/GenBank/DDBJ databases">
        <title>A Genomic Blueprint of the Chicken Gut Microbiome.</title>
        <authorList>
            <person name="Gilroy R."/>
            <person name="Ravi A."/>
            <person name="Getino M."/>
            <person name="Pursley I."/>
            <person name="Horton D.L."/>
            <person name="Alikhan N.-F."/>
            <person name="Baker D."/>
            <person name="Gharbi K."/>
            <person name="Hall N."/>
            <person name="Watson M."/>
            <person name="Adriaenssens E.M."/>
            <person name="Foster-Nyarko E."/>
            <person name="Jarju S."/>
            <person name="Secka A."/>
            <person name="Antonio M."/>
            <person name="Oren A."/>
            <person name="Chaudhuri R."/>
            <person name="La Ragione R.M."/>
            <person name="Hildebrand F."/>
            <person name="Pallen M.J."/>
        </authorList>
    </citation>
    <scope>NUCLEOTIDE SEQUENCE [LARGE SCALE GENOMIC DNA]</scope>
    <source>
        <strain evidence="8 9">N37</strain>
    </source>
</reference>
<evidence type="ECO:0000256" key="6">
    <source>
        <dbReference type="HAMAP-Rule" id="MF_02064"/>
    </source>
</evidence>
<keyword evidence="4 6" id="KW-0238">DNA-binding</keyword>
<dbReference type="PIRSF" id="PIRSF038953">
    <property type="entry name" value="SigI"/>
    <property type="match status" value="1"/>
</dbReference>
<evidence type="ECO:0000313" key="8">
    <source>
        <dbReference type="EMBL" id="MBD8045947.1"/>
    </source>
</evidence>
<dbReference type="InterPro" id="IPR013325">
    <property type="entry name" value="RNA_pol_sigma_r2"/>
</dbReference>
<organism evidence="8 9">
    <name type="scientific">Clostridium faecium</name>
    <dbReference type="NCBI Taxonomy" id="2762223"/>
    <lineage>
        <taxon>Bacteria</taxon>
        <taxon>Bacillati</taxon>
        <taxon>Bacillota</taxon>
        <taxon>Clostridia</taxon>
        <taxon>Eubacteriales</taxon>
        <taxon>Clostridiaceae</taxon>
        <taxon>Clostridium</taxon>
    </lineage>
</organism>
<keyword evidence="9" id="KW-1185">Reference proteome</keyword>
<name>A0ABR8YNX1_9CLOT</name>
<evidence type="ECO:0000256" key="3">
    <source>
        <dbReference type="ARBA" id="ARBA00023082"/>
    </source>
</evidence>
<keyword evidence="1 6" id="KW-0963">Cytoplasm</keyword>
<gene>
    <name evidence="6 8" type="primary">sigI</name>
    <name evidence="8" type="ORF">H9637_02640</name>
</gene>
<evidence type="ECO:0000256" key="4">
    <source>
        <dbReference type="ARBA" id="ARBA00023125"/>
    </source>
</evidence>
<evidence type="ECO:0000256" key="5">
    <source>
        <dbReference type="ARBA" id="ARBA00023163"/>
    </source>
</evidence>
<comment type="activity regulation">
    <text evidence="6">Negatively regulated by the anti-sigma-I factor RsgI.</text>
</comment>
<dbReference type="Proteomes" id="UP000627166">
    <property type="component" value="Unassembled WGS sequence"/>
</dbReference>
<dbReference type="EMBL" id="JACSQB010000022">
    <property type="protein sequence ID" value="MBD8045947.1"/>
    <property type="molecule type" value="Genomic_DNA"/>
</dbReference>
<dbReference type="SUPFAM" id="SSF88946">
    <property type="entry name" value="Sigma2 domain of RNA polymerase sigma factors"/>
    <property type="match status" value="1"/>
</dbReference>
<dbReference type="HAMAP" id="MF_02064">
    <property type="entry name" value="Sigma70_SigI"/>
    <property type="match status" value="1"/>
</dbReference>
<dbReference type="InterPro" id="IPR014244">
    <property type="entry name" value="RNA_pol_sigma-I"/>
</dbReference>
<keyword evidence="6" id="KW-0346">Stress response</keyword>
<dbReference type="InterPro" id="IPR007627">
    <property type="entry name" value="RNA_pol_sigma70_r2"/>
</dbReference>
<evidence type="ECO:0000259" key="7">
    <source>
        <dbReference type="Pfam" id="PF04542"/>
    </source>
</evidence>
<comment type="similarity">
    <text evidence="6">Belongs to the sigma-70 factor family. SigI subfamily.</text>
</comment>
<feature type="domain" description="RNA polymerase sigma-70 region 2" evidence="7">
    <location>
        <begin position="32"/>
        <end position="99"/>
    </location>
</feature>
<comment type="subcellular location">
    <subcellularLocation>
        <location evidence="6">Cytoplasm</location>
    </subcellularLocation>
</comment>
<evidence type="ECO:0000256" key="2">
    <source>
        <dbReference type="ARBA" id="ARBA00023015"/>
    </source>
</evidence>
<proteinExistence type="inferred from homology"/>
<comment type="function">
    <text evidence="6">Sigma factors are initiation factors that promote the attachment of RNA polymerase to specific initiation sites and are then released.</text>
</comment>
<accession>A0ABR8YNX1</accession>
<dbReference type="RefSeq" id="WP_191738922.1">
    <property type="nucleotide sequence ID" value="NZ_JACSQB010000022.1"/>
</dbReference>